<feature type="domain" description="Streptomycin biosynthesis protein StrF" evidence="1">
    <location>
        <begin position="6"/>
        <end position="214"/>
    </location>
</feature>
<reference evidence="2 3" key="1">
    <citation type="submission" date="2019-08" db="EMBL/GenBank/DDBJ databases">
        <title>In-depth cultivation of the pig gut microbiome towards novel bacterial diversity and tailored functional studies.</title>
        <authorList>
            <person name="Wylensek D."/>
            <person name="Hitch T.C.A."/>
            <person name="Clavel T."/>
        </authorList>
    </citation>
    <scope>NUCLEOTIDE SEQUENCE [LARGE SCALE GENOMIC DNA]</scope>
    <source>
        <strain evidence="2 3">MUC/MUC-530-WT-4D</strain>
    </source>
</reference>
<sequence>MKEKICFIICASNEIYLNECTYYIKNLQCPYDMEVDIICIRGAQSMCGGYNEGMRQSDAKYKIYLHQDVFIRNRNFIPDIVNIFRSDPSIGMIGMVGGIGMPQNAVTYLAWNAGCVDTREPDAAYRMICAPNQEKDMAVDAIDGLLIATQVDIPWREDLFQNFDFYDVSQSFEMRRAGYKIVVPYQREPWVIHECNYAKLKNYDSNRKICQKEYPEFLTEQDDFEFVYHREWEELSDELADMVGNLVEKQEWKQIDDVLSVYRKGQMKNSRLEMYAVMLELAIRDSENQYKPAFFDGLHTLDEMMEKYCKTRFRLLRMECDMPELDYEDLKDKIYGGALSFDSVINLILHFSLDKSKVLRQVENWYHESGNQGEVSKIEMIIRNIERTGPILAYSKRAAKKIRSRHNTGERNA</sequence>
<dbReference type="GO" id="GO:0016740">
    <property type="term" value="F:transferase activity"/>
    <property type="evidence" value="ECO:0007669"/>
    <property type="project" value="UniProtKB-KW"/>
</dbReference>
<dbReference type="SUPFAM" id="SSF53448">
    <property type="entry name" value="Nucleotide-diphospho-sugar transferases"/>
    <property type="match status" value="1"/>
</dbReference>
<dbReference type="InterPro" id="IPR029044">
    <property type="entry name" value="Nucleotide-diphossugar_trans"/>
</dbReference>
<comment type="caution">
    <text evidence="2">The sequence shown here is derived from an EMBL/GenBank/DDBJ whole genome shotgun (WGS) entry which is preliminary data.</text>
</comment>
<evidence type="ECO:0000313" key="2">
    <source>
        <dbReference type="EMBL" id="MST73819.1"/>
    </source>
</evidence>
<gene>
    <name evidence="2" type="ORF">FYJ75_02065</name>
</gene>
<dbReference type="EMBL" id="VUNI01000002">
    <property type="protein sequence ID" value="MST73819.1"/>
    <property type="molecule type" value="Genomic_DNA"/>
</dbReference>
<evidence type="ECO:0000259" key="1">
    <source>
        <dbReference type="Pfam" id="PF13712"/>
    </source>
</evidence>
<accession>A0A6L5YPB5</accession>
<dbReference type="Pfam" id="PF13712">
    <property type="entry name" value="Glyco_tranf_2_5"/>
    <property type="match status" value="1"/>
</dbReference>
<organism evidence="2 3">
    <name type="scientific">Roseburia porci</name>
    <dbReference type="NCBI Taxonomy" id="2605790"/>
    <lineage>
        <taxon>Bacteria</taxon>
        <taxon>Bacillati</taxon>
        <taxon>Bacillota</taxon>
        <taxon>Clostridia</taxon>
        <taxon>Lachnospirales</taxon>
        <taxon>Lachnospiraceae</taxon>
        <taxon>Roseburia</taxon>
    </lineage>
</organism>
<dbReference type="AlphaFoldDB" id="A0A6L5YPB5"/>
<dbReference type="Gene3D" id="3.90.550.10">
    <property type="entry name" value="Spore Coat Polysaccharide Biosynthesis Protein SpsA, Chain A"/>
    <property type="match status" value="1"/>
</dbReference>
<keyword evidence="3" id="KW-1185">Reference proteome</keyword>
<dbReference type="Proteomes" id="UP000474024">
    <property type="component" value="Unassembled WGS sequence"/>
</dbReference>
<dbReference type="RefSeq" id="WP_154428341.1">
    <property type="nucleotide sequence ID" value="NZ_VUNI01000002.1"/>
</dbReference>
<proteinExistence type="predicted"/>
<protein>
    <submittedName>
        <fullName evidence="2">Glycosyl transferase family 2</fullName>
    </submittedName>
</protein>
<evidence type="ECO:0000313" key="3">
    <source>
        <dbReference type="Proteomes" id="UP000474024"/>
    </source>
</evidence>
<dbReference type="InterPro" id="IPR059123">
    <property type="entry name" value="StrF_dom"/>
</dbReference>
<name>A0A6L5YPB5_9FIRM</name>
<keyword evidence="2" id="KW-0808">Transferase</keyword>